<keyword evidence="2 4" id="KW-0012">Acyltransferase</keyword>
<protein>
    <submittedName>
        <fullName evidence="4">Putative N-acetyltransferase YjaB</fullName>
        <ecNumber evidence="4">2.3.1.-</ecNumber>
    </submittedName>
</protein>
<dbReference type="GO" id="GO:0016747">
    <property type="term" value="F:acyltransferase activity, transferring groups other than amino-acyl groups"/>
    <property type="evidence" value="ECO:0007669"/>
    <property type="project" value="InterPro"/>
</dbReference>
<reference evidence="4 5" key="1">
    <citation type="submission" date="2019-02" db="EMBL/GenBank/DDBJ databases">
        <title>Deep-cultivation of Planctomycetes and their phenomic and genomic characterization uncovers novel biology.</title>
        <authorList>
            <person name="Wiegand S."/>
            <person name="Jogler M."/>
            <person name="Boedeker C."/>
            <person name="Pinto D."/>
            <person name="Vollmers J."/>
            <person name="Rivas-Marin E."/>
            <person name="Kohn T."/>
            <person name="Peeters S.H."/>
            <person name="Heuer A."/>
            <person name="Rast P."/>
            <person name="Oberbeckmann S."/>
            <person name="Bunk B."/>
            <person name="Jeske O."/>
            <person name="Meyerdierks A."/>
            <person name="Storesund J.E."/>
            <person name="Kallscheuer N."/>
            <person name="Luecker S."/>
            <person name="Lage O.M."/>
            <person name="Pohl T."/>
            <person name="Merkel B.J."/>
            <person name="Hornburger P."/>
            <person name="Mueller R.-W."/>
            <person name="Bruemmer F."/>
            <person name="Labrenz M."/>
            <person name="Spormann A.M."/>
            <person name="Op den Camp H."/>
            <person name="Overmann J."/>
            <person name="Amann R."/>
            <person name="Jetten M.S.M."/>
            <person name="Mascher T."/>
            <person name="Medema M.H."/>
            <person name="Devos D.P."/>
            <person name="Kaster A.-K."/>
            <person name="Ovreas L."/>
            <person name="Rohde M."/>
            <person name="Galperin M.Y."/>
            <person name="Jogler C."/>
        </authorList>
    </citation>
    <scope>NUCLEOTIDE SEQUENCE [LARGE SCALE GENOMIC DNA]</scope>
    <source>
        <strain evidence="4 5">Mal52</strain>
    </source>
</reference>
<dbReference type="InterPro" id="IPR000182">
    <property type="entry name" value="GNAT_dom"/>
</dbReference>
<evidence type="ECO:0000313" key="5">
    <source>
        <dbReference type="Proteomes" id="UP000319383"/>
    </source>
</evidence>
<dbReference type="CDD" id="cd04301">
    <property type="entry name" value="NAT_SF"/>
    <property type="match status" value="1"/>
</dbReference>
<dbReference type="Pfam" id="PF13508">
    <property type="entry name" value="Acetyltransf_7"/>
    <property type="match status" value="1"/>
</dbReference>
<dbReference type="Gene3D" id="3.40.630.30">
    <property type="match status" value="1"/>
</dbReference>
<dbReference type="RefSeq" id="WP_145379894.1">
    <property type="nucleotide sequence ID" value="NZ_CP036276.1"/>
</dbReference>
<dbReference type="EMBL" id="CP036276">
    <property type="protein sequence ID" value="QDU47176.1"/>
    <property type="molecule type" value="Genomic_DNA"/>
</dbReference>
<name>A0A517ZXK8_9PLAN</name>
<dbReference type="EC" id="2.3.1.-" evidence="4"/>
<accession>A0A517ZXK8</accession>
<dbReference type="PANTHER" id="PTHR43800">
    <property type="entry name" value="PEPTIDYL-LYSINE N-ACETYLTRANSFERASE YJAB"/>
    <property type="match status" value="1"/>
</dbReference>
<sequence>MERTIRQYVDKDLEGVLSSWEAATRLAHPFLTEEFLAQERHNIPNMYLPNADTWVVEQDGTVIGFIALIGNEVGAIFVQPDFHSTGAGRALMDQARDLHSVLEVEVFRANAIGRKFYDNYGFQPLSESVHEPTGQELLRLKYTAERAA</sequence>
<feature type="domain" description="N-acetyltransferase" evidence="3">
    <location>
        <begin position="3"/>
        <end position="145"/>
    </location>
</feature>
<dbReference type="KEGG" id="sdyn:Mal52_57040"/>
<proteinExistence type="predicted"/>
<dbReference type="SUPFAM" id="SSF55729">
    <property type="entry name" value="Acyl-CoA N-acyltransferases (Nat)"/>
    <property type="match status" value="1"/>
</dbReference>
<dbReference type="Proteomes" id="UP000319383">
    <property type="component" value="Chromosome"/>
</dbReference>
<evidence type="ECO:0000256" key="2">
    <source>
        <dbReference type="ARBA" id="ARBA00023315"/>
    </source>
</evidence>
<evidence type="ECO:0000256" key="1">
    <source>
        <dbReference type="ARBA" id="ARBA00022679"/>
    </source>
</evidence>
<evidence type="ECO:0000259" key="3">
    <source>
        <dbReference type="PROSITE" id="PS51186"/>
    </source>
</evidence>
<dbReference type="AlphaFoldDB" id="A0A517ZXK8"/>
<gene>
    <name evidence="4" type="primary">yjaB</name>
    <name evidence="4" type="ORF">Mal52_57040</name>
</gene>
<keyword evidence="1 4" id="KW-0808">Transferase</keyword>
<evidence type="ECO:0000313" key="4">
    <source>
        <dbReference type="EMBL" id="QDU47176.1"/>
    </source>
</evidence>
<dbReference type="InterPro" id="IPR016181">
    <property type="entry name" value="Acyl_CoA_acyltransferase"/>
</dbReference>
<keyword evidence="5" id="KW-1185">Reference proteome</keyword>
<organism evidence="4 5">
    <name type="scientific">Symmachiella dynata</name>
    <dbReference type="NCBI Taxonomy" id="2527995"/>
    <lineage>
        <taxon>Bacteria</taxon>
        <taxon>Pseudomonadati</taxon>
        <taxon>Planctomycetota</taxon>
        <taxon>Planctomycetia</taxon>
        <taxon>Planctomycetales</taxon>
        <taxon>Planctomycetaceae</taxon>
        <taxon>Symmachiella</taxon>
    </lineage>
</organism>
<dbReference type="PANTHER" id="PTHR43800:SF1">
    <property type="entry name" value="PEPTIDYL-LYSINE N-ACETYLTRANSFERASE YJAB"/>
    <property type="match status" value="1"/>
</dbReference>
<dbReference type="PROSITE" id="PS51186">
    <property type="entry name" value="GNAT"/>
    <property type="match status" value="1"/>
</dbReference>